<dbReference type="OrthoDB" id="3267196at2759"/>
<gene>
    <name evidence="1" type="ORF">BT96DRAFT_949317</name>
</gene>
<dbReference type="Proteomes" id="UP000799118">
    <property type="component" value="Unassembled WGS sequence"/>
</dbReference>
<organism evidence="1 2">
    <name type="scientific">Gymnopus androsaceus JB14</name>
    <dbReference type="NCBI Taxonomy" id="1447944"/>
    <lineage>
        <taxon>Eukaryota</taxon>
        <taxon>Fungi</taxon>
        <taxon>Dikarya</taxon>
        <taxon>Basidiomycota</taxon>
        <taxon>Agaricomycotina</taxon>
        <taxon>Agaricomycetes</taxon>
        <taxon>Agaricomycetidae</taxon>
        <taxon>Agaricales</taxon>
        <taxon>Marasmiineae</taxon>
        <taxon>Omphalotaceae</taxon>
        <taxon>Gymnopus</taxon>
    </lineage>
</organism>
<evidence type="ECO:0000313" key="1">
    <source>
        <dbReference type="EMBL" id="KAE9386168.1"/>
    </source>
</evidence>
<evidence type="ECO:0000313" key="2">
    <source>
        <dbReference type="Proteomes" id="UP000799118"/>
    </source>
</evidence>
<reference evidence="1" key="1">
    <citation type="journal article" date="2019" name="Environ. Microbiol.">
        <title>Fungal ecological strategies reflected in gene transcription - a case study of two litter decomposers.</title>
        <authorList>
            <person name="Barbi F."/>
            <person name="Kohler A."/>
            <person name="Barry K."/>
            <person name="Baskaran P."/>
            <person name="Daum C."/>
            <person name="Fauchery L."/>
            <person name="Ihrmark K."/>
            <person name="Kuo A."/>
            <person name="LaButti K."/>
            <person name="Lipzen A."/>
            <person name="Morin E."/>
            <person name="Grigoriev I.V."/>
            <person name="Henrissat B."/>
            <person name="Lindahl B."/>
            <person name="Martin F."/>
        </authorList>
    </citation>
    <scope>NUCLEOTIDE SEQUENCE</scope>
    <source>
        <strain evidence="1">JB14</strain>
    </source>
</reference>
<protein>
    <submittedName>
        <fullName evidence="1">Uncharacterized protein</fullName>
    </submittedName>
</protein>
<dbReference type="EMBL" id="ML769906">
    <property type="protein sequence ID" value="KAE9386168.1"/>
    <property type="molecule type" value="Genomic_DNA"/>
</dbReference>
<proteinExistence type="predicted"/>
<name>A0A6A4GKU9_9AGAR</name>
<keyword evidence="2" id="KW-1185">Reference proteome</keyword>
<accession>A0A6A4GKU9</accession>
<dbReference type="AlphaFoldDB" id="A0A6A4GKU9"/>
<sequence length="110" mass="11852">MTKHLKPGARYIQKILSTSSDTGNIIVLMLPGLAELLHEAQTTLHDNTYKGVSGDWKEWEVVVWDALGSYFLVPVGKGGNITGPSMLGDAGNMTHPSLVGNHSSKILCHP</sequence>